<protein>
    <submittedName>
        <fullName evidence="3">Peptidyl-prolyl cis-trans isomerase B (Cyclophilin B)</fullName>
    </submittedName>
</protein>
<reference evidence="3 4" key="1">
    <citation type="submission" date="2016-10" db="EMBL/GenBank/DDBJ databases">
        <authorList>
            <person name="de Groot N.N."/>
        </authorList>
    </citation>
    <scope>NUCLEOTIDE SEQUENCE [LARGE SCALE GENOMIC DNA]</scope>
    <source>
        <strain evidence="3 4">DSM 16859</strain>
    </source>
</reference>
<dbReference type="OrthoDB" id="5507614at2"/>
<dbReference type="PANTHER" id="PTHR45625:SF3">
    <property type="entry name" value="PEPTIDYL-PROLYL CIS-TRANS ISOMERASE B-RELATED"/>
    <property type="match status" value="1"/>
</dbReference>
<dbReference type="PROSITE" id="PS50072">
    <property type="entry name" value="CSA_PPIASE_2"/>
    <property type="match status" value="1"/>
</dbReference>
<gene>
    <name evidence="3" type="ORF">SAMN05443377_10561</name>
</gene>
<proteinExistence type="predicted"/>
<comment type="function">
    <text evidence="1">PPIases accelerate the folding of proteins. It catalyzes the cis-trans isomerization of proline imidic peptide bonds in oligopeptides.</text>
</comment>
<dbReference type="PANTHER" id="PTHR45625">
    <property type="entry name" value="PEPTIDYL-PROLYL CIS-TRANS ISOMERASE-RELATED"/>
    <property type="match status" value="1"/>
</dbReference>
<evidence type="ECO:0000259" key="2">
    <source>
        <dbReference type="PROSITE" id="PS50072"/>
    </source>
</evidence>
<dbReference type="SUPFAM" id="SSF50891">
    <property type="entry name" value="Cyclophilin-like"/>
    <property type="match status" value="1"/>
</dbReference>
<dbReference type="STRING" id="64702.SAMN05443377_10561"/>
<dbReference type="AlphaFoldDB" id="A0A1H9R090"/>
<evidence type="ECO:0000313" key="3">
    <source>
        <dbReference type="EMBL" id="SER66261.1"/>
    </source>
</evidence>
<sequence>MEQGRGLGVNTHSRPWDRAHAGGRHRAWAVLLVVTSVLVAGCAQTSSPASDSVAPGSITTCQYTPTGRPAKAVDPPSGTSVATSGNVVLTFSLPPGPVVMTLNRADAPCAVHSLETLASQGFFTGTSCHRLTTQGIFVLQCGDPSGTGRGGPGYGFASELGAAKALCSGEKDDSCVYPRGTVAMADPETTGSQFFIVYQDSLMAPTYPVVGTIDTKGLSVVRGIAARGIAPDASPSPAAPASIAQVVAG</sequence>
<dbReference type="Pfam" id="PF00160">
    <property type="entry name" value="Pro_isomerase"/>
    <property type="match status" value="1"/>
</dbReference>
<dbReference type="Gene3D" id="2.40.100.10">
    <property type="entry name" value="Cyclophilin-like"/>
    <property type="match status" value="1"/>
</dbReference>
<dbReference type="GO" id="GO:0003755">
    <property type="term" value="F:peptidyl-prolyl cis-trans isomerase activity"/>
    <property type="evidence" value="ECO:0007669"/>
    <property type="project" value="InterPro"/>
</dbReference>
<dbReference type="InterPro" id="IPR002130">
    <property type="entry name" value="Cyclophilin-type_PPIase_dom"/>
</dbReference>
<evidence type="ECO:0000313" key="4">
    <source>
        <dbReference type="Proteomes" id="UP000198815"/>
    </source>
</evidence>
<dbReference type="InterPro" id="IPR044666">
    <property type="entry name" value="Cyclophilin_A-like"/>
</dbReference>
<keyword evidence="3" id="KW-0413">Isomerase</keyword>
<name>A0A1H9R090_9ACTN</name>
<feature type="domain" description="PPIase cyclophilin-type" evidence="2">
    <location>
        <begin position="94"/>
        <end position="248"/>
    </location>
</feature>
<organism evidence="3 4">
    <name type="scientific">Propionibacterium cyclohexanicum</name>
    <dbReference type="NCBI Taxonomy" id="64702"/>
    <lineage>
        <taxon>Bacteria</taxon>
        <taxon>Bacillati</taxon>
        <taxon>Actinomycetota</taxon>
        <taxon>Actinomycetes</taxon>
        <taxon>Propionibacteriales</taxon>
        <taxon>Propionibacteriaceae</taxon>
        <taxon>Propionibacterium</taxon>
    </lineage>
</organism>
<dbReference type="InterPro" id="IPR029000">
    <property type="entry name" value="Cyclophilin-like_dom_sf"/>
</dbReference>
<dbReference type="EMBL" id="FOGZ01000005">
    <property type="protein sequence ID" value="SER66261.1"/>
    <property type="molecule type" value="Genomic_DNA"/>
</dbReference>
<accession>A0A1H9R090</accession>
<keyword evidence="4" id="KW-1185">Reference proteome</keyword>
<evidence type="ECO:0000256" key="1">
    <source>
        <dbReference type="ARBA" id="ARBA00002388"/>
    </source>
</evidence>
<dbReference type="Proteomes" id="UP000198815">
    <property type="component" value="Unassembled WGS sequence"/>
</dbReference>